<dbReference type="EMBL" id="BRYB01006613">
    <property type="protein sequence ID" value="GMI53165.1"/>
    <property type="molecule type" value="Genomic_DNA"/>
</dbReference>
<feature type="region of interest" description="Disordered" evidence="1">
    <location>
        <begin position="1033"/>
        <end position="1104"/>
    </location>
</feature>
<gene>
    <name evidence="2" type="ORF">TeGR_g10677</name>
</gene>
<feature type="compositionally biased region" description="Pro residues" evidence="1">
    <location>
        <begin position="1048"/>
        <end position="1077"/>
    </location>
</feature>
<reference evidence="2 3" key="1">
    <citation type="journal article" date="2023" name="Commun. Biol.">
        <title>Genome analysis of Parmales, the sister group of diatoms, reveals the evolutionary specialization of diatoms from phago-mixotrophs to photoautotrophs.</title>
        <authorList>
            <person name="Ban H."/>
            <person name="Sato S."/>
            <person name="Yoshikawa S."/>
            <person name="Yamada K."/>
            <person name="Nakamura Y."/>
            <person name="Ichinomiya M."/>
            <person name="Sato N."/>
            <person name="Blanc-Mathieu R."/>
            <person name="Endo H."/>
            <person name="Kuwata A."/>
            <person name="Ogata H."/>
        </authorList>
    </citation>
    <scope>NUCLEOTIDE SEQUENCE [LARGE SCALE GENOMIC DNA]</scope>
</reference>
<evidence type="ECO:0000256" key="1">
    <source>
        <dbReference type="SAM" id="MobiDB-lite"/>
    </source>
</evidence>
<name>A0ABQ6NAR0_9STRA</name>
<keyword evidence="3" id="KW-1185">Reference proteome</keyword>
<evidence type="ECO:0000313" key="2">
    <source>
        <dbReference type="EMBL" id="GMI53165.1"/>
    </source>
</evidence>
<accession>A0ABQ6NAR0</accession>
<protein>
    <submittedName>
        <fullName evidence="2">Uncharacterized protein</fullName>
    </submittedName>
</protein>
<organism evidence="2 3">
    <name type="scientific">Tetraparma gracilis</name>
    <dbReference type="NCBI Taxonomy" id="2962635"/>
    <lineage>
        <taxon>Eukaryota</taxon>
        <taxon>Sar</taxon>
        <taxon>Stramenopiles</taxon>
        <taxon>Ochrophyta</taxon>
        <taxon>Bolidophyceae</taxon>
        <taxon>Parmales</taxon>
        <taxon>Triparmaceae</taxon>
        <taxon>Tetraparma</taxon>
    </lineage>
</organism>
<dbReference type="Proteomes" id="UP001165060">
    <property type="component" value="Unassembled WGS sequence"/>
</dbReference>
<proteinExistence type="predicted"/>
<sequence>MWLLLLCAPLVAQALLPREQILSAIAHPERRHDHSHEWTTDDGSEFSISSSFTLHDDVQVSDAGDVTRRLSSAPLPNLSGAVKAGRVDVTYKPAPTHSQLQGGRKLETTTYCNDKCEGFSFAGETLLPQEGDVLVTVNGTTYDVGDYEICRECMEYYYGFNHIRNWTVFNYDLDKDEVIQKDYTLAIPKVEGTSGGGTTTLAVNGLSCIDCYAYLAPEIQITLVWNEFYVTDFSAALRGSSVVNVGVGIMDPAFLEIGKHFYEIYSETNYTDKVNFGLFTMDSKKHMTFEVDGFGRAAGAGHITARAEANGEISSKYKKVSARDPPIWAYEHSGDYFANITDFDITHFDLKEFGVNFALVPSMDIRLIGTGFPFEGLVATTTAKIRALAGFEISAEVPPADLTVEVENDVGTAGEDLAIKISWKDIPSKRDDIINVFIHNDCWADDVKHQVMSVNHYFKSTRGSTTLNWAVPFDAALSQLMFLGNDQVGSLTVCDPTKFFLSVNLEIDEMSEYHSNEFTLLVNAVDGGYGVTFPADGGRVYSDEFNRFAWNSESYKYFKTNVAGELNELVKVANVTVFLFGEETDCTFSPLINVIASWFDPSFGCEESWLQLAQLLENNGEENLLVPERTLEGKKLSDFDEIYASIVGVDNSNVFARNKGSFKVFDGCPAEDRYLVTFHLEGQSSLDNYYSTGNNLCVNCIDSQTGWYWKAVNSGRDDTQSTLTVRGPDAHGDVVWGQTPYISKTLEIMACDSDEVKLTLYEVDDITFNDIGNDDDYFQHDKVLQTWLDGESGEGDGIWSLQAQDTAGIKQGKYPVRVTAEKVAEKGVPVATRRMEAAAAMVPASRKLNLRKEKKLQPARADRRRLHHDDCVTAYYHMDVGLEMSHVSYARPEAIADFYDPVMNFIGFDDVTKITLYNNAEPVAIDVLPYNEVTLHNFEGFDCAMLRTDPTVWESYIENLLRGDPAAVGATVGAGVAVVAGTSYMVWVFAFGGAGVSGLLAGKAAASKAAAESKEEPLGRDAAKRTSAFGFVNPMMSSHGKAEGGTGLPPPPPPPPPESGSGGMPPPPPPPPPPPLQPSDSVRRAWFSKQDSSFGESYRGTGLGDLWRGMFKKDSAKANDNDLNAAMEMSHQQRGMM</sequence>
<comment type="caution">
    <text evidence="2">The sequence shown here is derived from an EMBL/GenBank/DDBJ whole genome shotgun (WGS) entry which is preliminary data.</text>
</comment>
<evidence type="ECO:0000313" key="3">
    <source>
        <dbReference type="Proteomes" id="UP001165060"/>
    </source>
</evidence>